<dbReference type="AlphaFoldDB" id="A0A225WHZ4"/>
<name>A0A225WHZ4_9STRA</name>
<evidence type="ECO:0000313" key="2">
    <source>
        <dbReference type="Proteomes" id="UP000198211"/>
    </source>
</evidence>
<sequence length="109" mass="12308">MTPNQNAIESHNRDIKRVVNSELYASMRVVMNSSLPRIIAHFGSTRDRKLHGRVPESIRLYGSAPISIECHLRYVDNRHGNVTDVLFNARAVMIGSKATNPETVDEHRA</sequence>
<dbReference type="Proteomes" id="UP000198211">
    <property type="component" value="Unassembled WGS sequence"/>
</dbReference>
<evidence type="ECO:0000313" key="1">
    <source>
        <dbReference type="EMBL" id="OWZ17044.1"/>
    </source>
</evidence>
<keyword evidence="2" id="KW-1185">Reference proteome</keyword>
<dbReference type="EMBL" id="NBNE01000824">
    <property type="protein sequence ID" value="OWZ17044.1"/>
    <property type="molecule type" value="Genomic_DNA"/>
</dbReference>
<dbReference type="OrthoDB" id="10473424at2759"/>
<protein>
    <submittedName>
        <fullName evidence="1">Uncharacterized protein</fullName>
    </submittedName>
</protein>
<comment type="caution">
    <text evidence="1">The sequence shown here is derived from an EMBL/GenBank/DDBJ whole genome shotgun (WGS) entry which is preliminary data.</text>
</comment>
<accession>A0A225WHZ4</accession>
<organism evidence="1 2">
    <name type="scientific">Phytophthora megakarya</name>
    <dbReference type="NCBI Taxonomy" id="4795"/>
    <lineage>
        <taxon>Eukaryota</taxon>
        <taxon>Sar</taxon>
        <taxon>Stramenopiles</taxon>
        <taxon>Oomycota</taxon>
        <taxon>Peronosporomycetes</taxon>
        <taxon>Peronosporales</taxon>
        <taxon>Peronosporaceae</taxon>
        <taxon>Phytophthora</taxon>
    </lineage>
</organism>
<gene>
    <name evidence="1" type="ORF">PHMEG_0009079</name>
</gene>
<proteinExistence type="predicted"/>
<reference evidence="2" key="1">
    <citation type="submission" date="2017-03" db="EMBL/GenBank/DDBJ databases">
        <title>Phytopthora megakarya and P. palmivora, two closely related causual agents of cacao black pod achieved similar genome size and gene model numbers by different mechanisms.</title>
        <authorList>
            <person name="Ali S."/>
            <person name="Shao J."/>
            <person name="Larry D.J."/>
            <person name="Kronmiller B."/>
            <person name="Shen D."/>
            <person name="Strem M.D."/>
            <person name="Melnick R.L."/>
            <person name="Guiltinan M.J."/>
            <person name="Tyler B.M."/>
            <person name="Meinhardt L.W."/>
            <person name="Bailey B.A."/>
        </authorList>
    </citation>
    <scope>NUCLEOTIDE SEQUENCE [LARGE SCALE GENOMIC DNA]</scope>
    <source>
        <strain evidence="2">zdho120</strain>
    </source>
</reference>